<dbReference type="RefSeq" id="WP_245801169.1">
    <property type="nucleotide sequence ID" value="NZ_FQXE01000002.1"/>
</dbReference>
<name>A0A1M5R2G1_9BURK</name>
<gene>
    <name evidence="2" type="ORF">SAMN04488135_102455</name>
</gene>
<dbReference type="STRING" id="658167.SAMN04488135_102455"/>
<dbReference type="SUPFAM" id="SSF89796">
    <property type="entry name" value="CoA-transferase family III (CaiB/BaiF)"/>
    <property type="match status" value="2"/>
</dbReference>
<evidence type="ECO:0000256" key="1">
    <source>
        <dbReference type="ARBA" id="ARBA00022679"/>
    </source>
</evidence>
<sequence>MSHVPESNPAQSVDTNKPGMLAGVRVIEVADELGEYCGLLLSGLGAEVIKVESPSGSPTRKIGPFADDECDPEKSLFFWAYNRGKRSIVLEMDTDEGRRVFMQLVGSADVLLDSTCGRLMSELKPEQPLNELFPSLISARITPFGDSGPWKDFKSSDLIHLALGGVMMNCGYDMDADGNYELPPIAPQVWHAYHITAEQTAVGILAALMHRQKTGEGQDLSCAVHEAVSKNTELDLMSWVMRHAELYRQTSRHAVESPNPMPNISATRDGRWNMAWGVSARDKAKLVPFLDRYGMASDLKAPPENADMLARNTPGSAAMDEESVHTLNVIQEFIASYDYKDLPWHEAQDAGLLWAPVRKPHENAQDEHWLLRHSFSDIEHPELGRSFRYPTSKWLSTATAWQVGQRAPLLGEHTQEVKALAGRGQTTAAGKALPAAAAAPSPKLSARGRPFPLQGIRILDFSWFLASAGGTRFLAALGAESIKVEWKENPDTRLAAMAPVGGRAARQAATGPIPGVADPDMGGQFNNKNAGKRGMSLNIRHPKGLAIAKALVSQSDIVAEGFSPGVLQRLGLGYDVLKSIKPDIIYVQQSGMGSIGKYGRFRTVGPVAASFAGTTEMSGLPDPLPPAGWGYSYLDWVGAYGFALAAMGALYHRERTGEGQWIDSSQCEAGIFQTATAILDWSANDRIWTRYGNRSPHKPAAPHGAYRCAGKDRWIAIACFDEEDWAALLRVSGMAELNFDPRFNTLAARLENQDALDAAIGSWTERQEAFHCMHQLQAAGVAAGVCQTAADRCDRDPQLAHLEWLTEVSGSKIGRWPVIEFPVKLSKTPAYSGGPIDRGAPCYGEDNEHVLSVMLGYSAAEIADLQEQGVI</sequence>
<dbReference type="InterPro" id="IPR044855">
    <property type="entry name" value="CoA-Trfase_III_dom3_sf"/>
</dbReference>
<dbReference type="InterPro" id="IPR003673">
    <property type="entry name" value="CoA-Trfase_fam_III"/>
</dbReference>
<organism evidence="2 3">
    <name type="scientific">Pollutimonas bauzanensis</name>
    <dbReference type="NCBI Taxonomy" id="658167"/>
    <lineage>
        <taxon>Bacteria</taxon>
        <taxon>Pseudomonadati</taxon>
        <taxon>Pseudomonadota</taxon>
        <taxon>Betaproteobacteria</taxon>
        <taxon>Burkholderiales</taxon>
        <taxon>Alcaligenaceae</taxon>
        <taxon>Pollutimonas</taxon>
    </lineage>
</organism>
<dbReference type="Gene3D" id="3.40.50.10540">
    <property type="entry name" value="Crotonobetainyl-coa:carnitine coa-transferase, domain 1"/>
    <property type="match status" value="2"/>
</dbReference>
<reference evidence="2 3" key="1">
    <citation type="submission" date="2016-11" db="EMBL/GenBank/DDBJ databases">
        <authorList>
            <person name="Jaros S."/>
            <person name="Januszkiewicz K."/>
            <person name="Wedrychowicz H."/>
        </authorList>
    </citation>
    <scope>NUCLEOTIDE SEQUENCE [LARGE SCALE GENOMIC DNA]</scope>
    <source>
        <strain evidence="2 3">CGMCC 1.10190</strain>
    </source>
</reference>
<dbReference type="PANTHER" id="PTHR48207:SF3">
    <property type="entry name" value="SUCCINATE--HYDROXYMETHYLGLUTARATE COA-TRANSFERASE"/>
    <property type="match status" value="1"/>
</dbReference>
<evidence type="ECO:0000313" key="3">
    <source>
        <dbReference type="Proteomes" id="UP000184226"/>
    </source>
</evidence>
<dbReference type="EMBL" id="FQXE01000002">
    <property type="protein sequence ID" value="SHH20645.1"/>
    <property type="molecule type" value="Genomic_DNA"/>
</dbReference>
<accession>A0A1M5R2G1</accession>
<dbReference type="InterPro" id="IPR050483">
    <property type="entry name" value="CoA-transferase_III_domain"/>
</dbReference>
<proteinExistence type="predicted"/>
<dbReference type="Pfam" id="PF02515">
    <property type="entry name" value="CoA_transf_3"/>
    <property type="match status" value="2"/>
</dbReference>
<protein>
    <submittedName>
        <fullName evidence="2">Crotonobetainyl-CoA:carnitine CoA-transferase CaiB</fullName>
    </submittedName>
</protein>
<dbReference type="Proteomes" id="UP000184226">
    <property type="component" value="Unassembled WGS sequence"/>
</dbReference>
<evidence type="ECO:0000313" key="2">
    <source>
        <dbReference type="EMBL" id="SHH20645.1"/>
    </source>
</evidence>
<keyword evidence="1 2" id="KW-0808">Transferase</keyword>
<dbReference type="PANTHER" id="PTHR48207">
    <property type="entry name" value="SUCCINATE--HYDROXYMETHYLGLUTARATE COA-TRANSFERASE"/>
    <property type="match status" value="1"/>
</dbReference>
<keyword evidence="3" id="KW-1185">Reference proteome</keyword>
<dbReference type="AlphaFoldDB" id="A0A1M5R2G1"/>
<dbReference type="Gene3D" id="3.30.1540.10">
    <property type="entry name" value="formyl-coa transferase, domain 3"/>
    <property type="match status" value="2"/>
</dbReference>
<dbReference type="InterPro" id="IPR023606">
    <property type="entry name" value="CoA-Trfase_III_dom_1_sf"/>
</dbReference>
<dbReference type="GO" id="GO:0008410">
    <property type="term" value="F:CoA-transferase activity"/>
    <property type="evidence" value="ECO:0007669"/>
    <property type="project" value="TreeGrafter"/>
</dbReference>